<keyword evidence="2" id="KW-1185">Reference proteome</keyword>
<accession>A0A6S6XV88</accession>
<dbReference type="EMBL" id="LR778301">
    <property type="protein sequence ID" value="CAB1369837.1"/>
    <property type="molecule type" value="Genomic_DNA"/>
</dbReference>
<dbReference type="AlphaFoldDB" id="A0A6S6XV88"/>
<organism evidence="1 2">
    <name type="scientific">Denitratisoma oestradiolicum</name>
    <dbReference type="NCBI Taxonomy" id="311182"/>
    <lineage>
        <taxon>Bacteria</taxon>
        <taxon>Pseudomonadati</taxon>
        <taxon>Pseudomonadota</taxon>
        <taxon>Betaproteobacteria</taxon>
        <taxon>Nitrosomonadales</taxon>
        <taxon>Sterolibacteriaceae</taxon>
        <taxon>Denitratisoma</taxon>
    </lineage>
</organism>
<dbReference type="KEGG" id="doe:DENOEST_2672"/>
<sequence>MAGHKKRLLILITDKSQPAHAVS</sequence>
<evidence type="ECO:0000313" key="1">
    <source>
        <dbReference type="EMBL" id="CAB1369837.1"/>
    </source>
</evidence>
<dbReference type="Proteomes" id="UP000515733">
    <property type="component" value="Chromosome"/>
</dbReference>
<evidence type="ECO:0000313" key="2">
    <source>
        <dbReference type="Proteomes" id="UP000515733"/>
    </source>
</evidence>
<name>A0A6S6XV88_9PROT</name>
<proteinExistence type="predicted"/>
<protein>
    <submittedName>
        <fullName evidence="1">Uncharacterized protein</fullName>
    </submittedName>
</protein>
<reference evidence="1 2" key="1">
    <citation type="submission" date="2020-03" db="EMBL/GenBank/DDBJ databases">
        <authorList>
            <consortium name="Genoscope - CEA"/>
            <person name="William W."/>
        </authorList>
    </citation>
    <scope>NUCLEOTIDE SEQUENCE [LARGE SCALE GENOMIC DNA]</scope>
    <source>
        <strain evidence="2">DSM 16959</strain>
    </source>
</reference>
<gene>
    <name evidence="1" type="ORF">DENOEST_2672</name>
</gene>